<gene>
    <name evidence="10 12" type="ORF">LOAG_02503</name>
</gene>
<dbReference type="RefSeq" id="XP_020303584.1">
    <property type="nucleotide sequence ID" value="XM_020446023.1"/>
</dbReference>
<dbReference type="InterPro" id="IPR011009">
    <property type="entry name" value="Kinase-like_dom_sf"/>
</dbReference>
<dbReference type="Gene3D" id="1.10.510.10">
    <property type="entry name" value="Transferase(Phosphotransferase) domain 1"/>
    <property type="match status" value="1"/>
</dbReference>
<dbReference type="PROSITE" id="PS50011">
    <property type="entry name" value="PROTEIN_KINASE_DOM"/>
    <property type="match status" value="1"/>
</dbReference>
<evidence type="ECO:0000256" key="1">
    <source>
        <dbReference type="ARBA" id="ARBA00006529"/>
    </source>
</evidence>
<evidence type="ECO:0000259" key="9">
    <source>
        <dbReference type="PROSITE" id="PS50011"/>
    </source>
</evidence>
<dbReference type="GO" id="GO:0006955">
    <property type="term" value="P:immune response"/>
    <property type="evidence" value="ECO:0007669"/>
    <property type="project" value="TreeGrafter"/>
</dbReference>
<dbReference type="PROSITE" id="PS00108">
    <property type="entry name" value="PROTEIN_KINASE_ST"/>
    <property type="match status" value="1"/>
</dbReference>
<dbReference type="WBParaSite" id="EN70_2273">
    <property type="protein sequence ID" value="EN70_2273"/>
    <property type="gene ID" value="EN70_2273"/>
</dbReference>
<dbReference type="InParanoid" id="A0A1I7VGF9"/>
<dbReference type="Proteomes" id="UP000095285">
    <property type="component" value="Unassembled WGS sequence"/>
</dbReference>
<dbReference type="InterPro" id="IPR017441">
    <property type="entry name" value="Protein_kinase_ATP_BS"/>
</dbReference>
<dbReference type="InterPro" id="IPR001245">
    <property type="entry name" value="Ser-Thr/Tyr_kinase_cat_dom"/>
</dbReference>
<evidence type="ECO:0000313" key="11">
    <source>
        <dbReference type="Proteomes" id="UP000095285"/>
    </source>
</evidence>
<dbReference type="SMART" id="SM00220">
    <property type="entry name" value="S_TKc"/>
    <property type="match status" value="1"/>
</dbReference>
<dbReference type="EMBL" id="JH712471">
    <property type="protein sequence ID" value="EFO25978.1"/>
    <property type="molecule type" value="Genomic_DNA"/>
</dbReference>
<evidence type="ECO:0000256" key="4">
    <source>
        <dbReference type="ARBA" id="ARBA00022741"/>
    </source>
</evidence>
<evidence type="ECO:0000256" key="5">
    <source>
        <dbReference type="ARBA" id="ARBA00022777"/>
    </source>
</evidence>
<keyword evidence="6 7" id="KW-0067">ATP-binding</keyword>
<proteinExistence type="inferred from homology"/>
<evidence type="ECO:0000256" key="3">
    <source>
        <dbReference type="ARBA" id="ARBA00022679"/>
    </source>
</evidence>
<dbReference type="GO" id="GO:0004709">
    <property type="term" value="F:MAP kinase kinase kinase activity"/>
    <property type="evidence" value="ECO:0007669"/>
    <property type="project" value="TreeGrafter"/>
</dbReference>
<dbReference type="AlphaFoldDB" id="A0A1I7VGF9"/>
<dbReference type="FunCoup" id="A0A1I7VGF9">
    <property type="interactions" value="1936"/>
</dbReference>
<reference evidence="10 11" key="1">
    <citation type="submission" date="2012-04" db="EMBL/GenBank/DDBJ databases">
        <title>The Genome Sequence of Loa loa.</title>
        <authorList>
            <consortium name="The Broad Institute Genome Sequencing Platform"/>
            <consortium name="Broad Institute Genome Sequencing Center for Infectious Disease"/>
            <person name="Nutman T.B."/>
            <person name="Fink D.L."/>
            <person name="Russ C."/>
            <person name="Young S."/>
            <person name="Zeng Q."/>
            <person name="Gargeya S."/>
            <person name="Alvarado L."/>
            <person name="Berlin A."/>
            <person name="Chapman S.B."/>
            <person name="Chen Z."/>
            <person name="Freedman E."/>
            <person name="Gellesch M."/>
            <person name="Goldberg J."/>
            <person name="Griggs A."/>
            <person name="Gujja S."/>
            <person name="Heilman E.R."/>
            <person name="Heiman D."/>
            <person name="Howarth C."/>
            <person name="Mehta T."/>
            <person name="Neiman D."/>
            <person name="Pearson M."/>
            <person name="Roberts A."/>
            <person name="Saif S."/>
            <person name="Shea T."/>
            <person name="Shenoy N."/>
            <person name="Sisk P."/>
            <person name="Stolte C."/>
            <person name="Sykes S."/>
            <person name="White J."/>
            <person name="Yandava C."/>
            <person name="Haas B."/>
            <person name="Henn M.R."/>
            <person name="Nusbaum C."/>
            <person name="Birren B."/>
        </authorList>
    </citation>
    <scope>NUCLEOTIDE SEQUENCE [LARGE SCALE GENOMIC DNA]</scope>
</reference>
<dbReference type="PRINTS" id="PR00109">
    <property type="entry name" value="TYRKINASE"/>
</dbReference>
<evidence type="ECO:0000256" key="7">
    <source>
        <dbReference type="PROSITE-ProRule" id="PRU10141"/>
    </source>
</evidence>
<evidence type="ECO:0000256" key="6">
    <source>
        <dbReference type="ARBA" id="ARBA00022840"/>
    </source>
</evidence>
<dbReference type="PANTHER" id="PTHR46716">
    <property type="entry name" value="MITOGEN-ACTIVATED PROTEIN KINASE KINASE KINASE 7"/>
    <property type="match status" value="1"/>
</dbReference>
<dbReference type="InterPro" id="IPR008271">
    <property type="entry name" value="Ser/Thr_kinase_AS"/>
</dbReference>
<dbReference type="PANTHER" id="PTHR46716:SF1">
    <property type="entry name" value="MITOGEN-ACTIVATED PROTEIN KINASE KINASE KINASE 7"/>
    <property type="match status" value="1"/>
</dbReference>
<protein>
    <submittedName>
        <fullName evidence="10 12">TKL/MLK/TAK1 protein kinase</fullName>
    </submittedName>
</protein>
<dbReference type="KEGG" id="loa:LOAG_02503"/>
<accession>A0A1I7VGF9</accession>
<dbReference type="CTD" id="9939894"/>
<dbReference type="OrthoDB" id="10013149at2759"/>
<keyword evidence="3" id="KW-0808">Transferase</keyword>
<dbReference type="OMA" id="WEIITRM"/>
<dbReference type="Gene3D" id="3.30.200.20">
    <property type="entry name" value="Phosphorylase Kinase, domain 1"/>
    <property type="match status" value="1"/>
</dbReference>
<name>A0A1I7VGF9_LOALO</name>
<dbReference type="PROSITE" id="PS00107">
    <property type="entry name" value="PROTEIN_KINASE_ATP"/>
    <property type="match status" value="1"/>
</dbReference>
<dbReference type="GO" id="GO:0006950">
    <property type="term" value="P:response to stress"/>
    <property type="evidence" value="ECO:0007669"/>
    <property type="project" value="UniProtKB-ARBA"/>
</dbReference>
<keyword evidence="11" id="KW-1185">Reference proteome</keyword>
<keyword evidence="4 7" id="KW-0547">Nucleotide-binding</keyword>
<evidence type="ECO:0000256" key="8">
    <source>
        <dbReference type="RuleBase" id="RU000304"/>
    </source>
</evidence>
<dbReference type="Pfam" id="PF07714">
    <property type="entry name" value="PK_Tyr_Ser-Thr"/>
    <property type="match status" value="1"/>
</dbReference>
<feature type="domain" description="Protein kinase" evidence="9">
    <location>
        <begin position="49"/>
        <end position="305"/>
    </location>
</feature>
<sequence length="373" mass="42285">MDLLPPLEIDGEEVEGKELKSVGNKSLSSLTIVDGCNDDPFLNVDFCSFKLQCLLGRGSYSDVWKAECKEVTVALKVINSTDDVLRGIFYHEVEVMRNLVHPNVVEIMGACVCPVYAIAMEYMTCGSLDQLLHESKNISYKADHAFRWASQCVDALAYIHRKGFAHGDLKTANLLLDDNCHWLKVADFGTMVYMNSDTEYRQGSAPWMAPEIITGSSPSEQSDIYSFGIVLWEIITRMRPYSDCKNAEEILWSVYAGLRPPRIGNIPTKLMQMIERCWQKLPEERPSIKEIQKVLKILCKMYPNFSEPLVYFETNSKQTEEATENGVGSVECSIIERETVTKTDLELSPNSVEEIEILSKKYGLSYCYDKLDK</sequence>
<evidence type="ECO:0000256" key="2">
    <source>
        <dbReference type="ARBA" id="ARBA00022527"/>
    </source>
</evidence>
<dbReference type="GO" id="GO:0019899">
    <property type="term" value="F:enzyme binding"/>
    <property type="evidence" value="ECO:0007669"/>
    <property type="project" value="UniProtKB-ARBA"/>
</dbReference>
<dbReference type="SUPFAM" id="SSF56112">
    <property type="entry name" value="Protein kinase-like (PK-like)"/>
    <property type="match status" value="1"/>
</dbReference>
<dbReference type="STRING" id="7209.A0A1I7VGF9"/>
<comment type="similarity">
    <text evidence="1">Belongs to the protein kinase superfamily. STE Ser/Thr protein kinase family. MAP kinase kinase kinase subfamily.</text>
</comment>
<dbReference type="InterPro" id="IPR000719">
    <property type="entry name" value="Prot_kinase_dom"/>
</dbReference>
<feature type="binding site" evidence="7">
    <location>
        <position position="76"/>
    </location>
    <ligand>
        <name>ATP</name>
        <dbReference type="ChEBI" id="CHEBI:30616"/>
    </ligand>
</feature>
<organism evidence="11 12">
    <name type="scientific">Loa loa</name>
    <name type="common">Eye worm</name>
    <name type="synonym">Filaria loa</name>
    <dbReference type="NCBI Taxonomy" id="7209"/>
    <lineage>
        <taxon>Eukaryota</taxon>
        <taxon>Metazoa</taxon>
        <taxon>Ecdysozoa</taxon>
        <taxon>Nematoda</taxon>
        <taxon>Chromadorea</taxon>
        <taxon>Rhabditida</taxon>
        <taxon>Spirurina</taxon>
        <taxon>Spiruromorpha</taxon>
        <taxon>Filarioidea</taxon>
        <taxon>Onchocercidae</taxon>
        <taxon>Loa</taxon>
    </lineage>
</organism>
<dbReference type="GO" id="GO:0007254">
    <property type="term" value="P:JNK cascade"/>
    <property type="evidence" value="ECO:0007669"/>
    <property type="project" value="TreeGrafter"/>
</dbReference>
<dbReference type="GeneID" id="9939894"/>
<accession>A0A1S0U6I6</accession>
<evidence type="ECO:0000313" key="12">
    <source>
        <dbReference type="WBParaSite" id="EN70_2273"/>
    </source>
</evidence>
<reference evidence="12" key="2">
    <citation type="submission" date="2016-11" db="UniProtKB">
        <authorList>
            <consortium name="WormBaseParasite"/>
        </authorList>
    </citation>
    <scope>IDENTIFICATION</scope>
</reference>
<dbReference type="eggNOG" id="KOG0192">
    <property type="taxonomic scope" value="Eukaryota"/>
</dbReference>
<keyword evidence="5 10" id="KW-0418">Kinase</keyword>
<keyword evidence="2 8" id="KW-0723">Serine/threonine-protein kinase</keyword>
<evidence type="ECO:0000313" key="10">
    <source>
        <dbReference type="EMBL" id="EFO25978.1"/>
    </source>
</evidence>
<dbReference type="GO" id="GO:0043123">
    <property type="term" value="P:positive regulation of canonical NF-kappaB signal transduction"/>
    <property type="evidence" value="ECO:0007669"/>
    <property type="project" value="TreeGrafter"/>
</dbReference>
<dbReference type="GO" id="GO:0005524">
    <property type="term" value="F:ATP binding"/>
    <property type="evidence" value="ECO:0007669"/>
    <property type="project" value="UniProtKB-UniRule"/>
</dbReference>